<protein>
    <submittedName>
        <fullName evidence="2">Uncharacterized protein</fullName>
    </submittedName>
</protein>
<dbReference type="AlphaFoldDB" id="A0A918FJ79"/>
<keyword evidence="3" id="KW-1185">Reference proteome</keyword>
<accession>A0A918FJ79</accession>
<comment type="caution">
    <text evidence="2">The sequence shown here is derived from an EMBL/GenBank/DDBJ whole genome shotgun (WGS) entry which is preliminary data.</text>
</comment>
<feature type="region of interest" description="Disordered" evidence="1">
    <location>
        <begin position="1"/>
        <end position="62"/>
    </location>
</feature>
<name>A0A918FJ79_9ACTN</name>
<reference evidence="2" key="1">
    <citation type="journal article" date="2014" name="Int. J. Syst. Evol. Microbiol.">
        <title>Complete genome sequence of Corynebacterium casei LMG S-19264T (=DSM 44701T), isolated from a smear-ripened cheese.</title>
        <authorList>
            <consortium name="US DOE Joint Genome Institute (JGI-PGF)"/>
            <person name="Walter F."/>
            <person name="Albersmeier A."/>
            <person name="Kalinowski J."/>
            <person name="Ruckert C."/>
        </authorList>
    </citation>
    <scope>NUCLEOTIDE SEQUENCE</scope>
    <source>
        <strain evidence="2">JCM 4346</strain>
    </source>
</reference>
<evidence type="ECO:0000313" key="2">
    <source>
        <dbReference type="EMBL" id="GGR41591.1"/>
    </source>
</evidence>
<dbReference type="Proteomes" id="UP000658320">
    <property type="component" value="Unassembled WGS sequence"/>
</dbReference>
<organism evidence="2 3">
    <name type="scientific">Streptomyces aurantiogriseus</name>
    <dbReference type="NCBI Taxonomy" id="66870"/>
    <lineage>
        <taxon>Bacteria</taxon>
        <taxon>Bacillati</taxon>
        <taxon>Actinomycetota</taxon>
        <taxon>Actinomycetes</taxon>
        <taxon>Kitasatosporales</taxon>
        <taxon>Streptomycetaceae</taxon>
        <taxon>Streptomyces</taxon>
    </lineage>
</organism>
<dbReference type="EMBL" id="BMSX01000019">
    <property type="protein sequence ID" value="GGR41591.1"/>
    <property type="molecule type" value="Genomic_DNA"/>
</dbReference>
<reference evidence="2" key="2">
    <citation type="submission" date="2020-09" db="EMBL/GenBank/DDBJ databases">
        <authorList>
            <person name="Sun Q."/>
            <person name="Ohkuma M."/>
        </authorList>
    </citation>
    <scope>NUCLEOTIDE SEQUENCE</scope>
    <source>
        <strain evidence="2">JCM 4346</strain>
    </source>
</reference>
<proteinExistence type="predicted"/>
<evidence type="ECO:0000256" key="1">
    <source>
        <dbReference type="SAM" id="MobiDB-lite"/>
    </source>
</evidence>
<feature type="compositionally biased region" description="Basic and acidic residues" evidence="1">
    <location>
        <begin position="1"/>
        <end position="15"/>
    </location>
</feature>
<evidence type="ECO:0000313" key="3">
    <source>
        <dbReference type="Proteomes" id="UP000658320"/>
    </source>
</evidence>
<gene>
    <name evidence="2" type="ORF">GCM10010251_67850</name>
</gene>
<sequence length="129" mass="13169">MTSRVGHADRGERGAEVGGEGEVVEAHERDVAGDVETGLAQGGRRAGRHHVGAREHRREGQAGVQCLPGALVARDAGERAGDIQFPGAGHAVGAQRVQMSVAAQPPGVPTAGQGSPTRLGRVTLFPSLA</sequence>